<dbReference type="Proteomes" id="UP001157017">
    <property type="component" value="Unassembled WGS sequence"/>
</dbReference>
<feature type="chain" id="PRO_5046181836" evidence="2">
    <location>
        <begin position="37"/>
        <end position="419"/>
    </location>
</feature>
<evidence type="ECO:0000313" key="3">
    <source>
        <dbReference type="EMBL" id="GMA86224.1"/>
    </source>
</evidence>
<name>A0ABQ6JGF3_9ACTN</name>
<sequence>MRSTSRPAVRRGLAVLLATSVAGLAGLAGPLTSAQADTAPPAGVPATVSADALPTVQIDGVAWSQAVRGNVVYVGGAFGTARPAGAAAGTSTTVRNNLLAYDITTGALITSFAPSLNAQVRQVSVSPDGTRVYVAGDFTQANGVSRNRVAAFNATTGALITSFAPVLNSKASSILATDTAIYVGGVFTSANGNARSKVAAFAPSNGGLLPWNPNADSTVFAMVKTPGGKVVLGGNFQNVGGSAAYGLAGVDAVTGAQVPWNGNQKVRNAGADSSINSLSIKGDKIYGSGYTYGAGGNLEGAFQADAESGDVTWVEDCHGDTYGVYPAAGAVYTVSHSHYCGNVDGFPQTEPWSLPAGDGVDHGRARHHHERPDGLLQLGRHAAPRHAALVAAGRRRHLHRPEPGRLGGLRQRRLRRARR</sequence>
<dbReference type="Gene3D" id="2.130.10.10">
    <property type="entry name" value="YVTN repeat-like/Quinoprotein amine dehydrogenase"/>
    <property type="match status" value="1"/>
</dbReference>
<evidence type="ECO:0000256" key="2">
    <source>
        <dbReference type="SAM" id="SignalP"/>
    </source>
</evidence>
<dbReference type="EMBL" id="BSUZ01000001">
    <property type="protein sequence ID" value="GMA86224.1"/>
    <property type="molecule type" value="Genomic_DNA"/>
</dbReference>
<feature type="signal peptide" evidence="2">
    <location>
        <begin position="1"/>
        <end position="36"/>
    </location>
</feature>
<gene>
    <name evidence="3" type="ORF">GCM10025868_14740</name>
</gene>
<dbReference type="InterPro" id="IPR011047">
    <property type="entry name" value="Quinoprotein_ADH-like_sf"/>
</dbReference>
<keyword evidence="2" id="KW-0732">Signal</keyword>
<feature type="compositionally biased region" description="Basic residues" evidence="1">
    <location>
        <begin position="410"/>
        <end position="419"/>
    </location>
</feature>
<evidence type="ECO:0000256" key="1">
    <source>
        <dbReference type="SAM" id="MobiDB-lite"/>
    </source>
</evidence>
<protein>
    <submittedName>
        <fullName evidence="3">Uncharacterized protein</fullName>
    </submittedName>
</protein>
<dbReference type="SUPFAM" id="SSF50998">
    <property type="entry name" value="Quinoprotein alcohol dehydrogenase-like"/>
    <property type="match status" value="1"/>
</dbReference>
<proteinExistence type="predicted"/>
<evidence type="ECO:0000313" key="4">
    <source>
        <dbReference type="Proteomes" id="UP001157017"/>
    </source>
</evidence>
<dbReference type="InterPro" id="IPR015943">
    <property type="entry name" value="WD40/YVTN_repeat-like_dom_sf"/>
</dbReference>
<keyword evidence="4" id="KW-1185">Reference proteome</keyword>
<organism evidence="3 4">
    <name type="scientific">Angustibacter aerolatus</name>
    <dbReference type="NCBI Taxonomy" id="1162965"/>
    <lineage>
        <taxon>Bacteria</taxon>
        <taxon>Bacillati</taxon>
        <taxon>Actinomycetota</taxon>
        <taxon>Actinomycetes</taxon>
        <taxon>Kineosporiales</taxon>
        <taxon>Kineosporiaceae</taxon>
    </lineage>
</organism>
<dbReference type="PANTHER" id="PTHR31778">
    <property type="entry name" value="BUD SITE SELECTION PROTEIN RAX2"/>
    <property type="match status" value="1"/>
</dbReference>
<accession>A0ABQ6JGF3</accession>
<reference evidence="4" key="1">
    <citation type="journal article" date="2019" name="Int. J. Syst. Evol. Microbiol.">
        <title>The Global Catalogue of Microorganisms (GCM) 10K type strain sequencing project: providing services to taxonomists for standard genome sequencing and annotation.</title>
        <authorList>
            <consortium name="The Broad Institute Genomics Platform"/>
            <consortium name="The Broad Institute Genome Sequencing Center for Infectious Disease"/>
            <person name="Wu L."/>
            <person name="Ma J."/>
        </authorList>
    </citation>
    <scope>NUCLEOTIDE SEQUENCE [LARGE SCALE GENOMIC DNA]</scope>
    <source>
        <strain evidence="4">NBRC 108730</strain>
    </source>
</reference>
<dbReference type="PANTHER" id="PTHR31778:SF2">
    <property type="entry name" value="BUD SITE SELECTION PROTEIN RAX2"/>
    <property type="match status" value="1"/>
</dbReference>
<feature type="region of interest" description="Disordered" evidence="1">
    <location>
        <begin position="392"/>
        <end position="419"/>
    </location>
</feature>
<comment type="caution">
    <text evidence="3">The sequence shown here is derived from an EMBL/GenBank/DDBJ whole genome shotgun (WGS) entry which is preliminary data.</text>
</comment>